<keyword evidence="3" id="KW-1185">Reference proteome</keyword>
<dbReference type="OrthoDB" id="5419927at2759"/>
<organism evidence="2 3">
    <name type="scientific">Cytospora mali</name>
    <name type="common">Apple Valsa canker fungus</name>
    <name type="synonym">Valsa mali</name>
    <dbReference type="NCBI Taxonomy" id="578113"/>
    <lineage>
        <taxon>Eukaryota</taxon>
        <taxon>Fungi</taxon>
        <taxon>Dikarya</taxon>
        <taxon>Ascomycota</taxon>
        <taxon>Pezizomycotina</taxon>
        <taxon>Sordariomycetes</taxon>
        <taxon>Sordariomycetidae</taxon>
        <taxon>Diaporthales</taxon>
        <taxon>Cytosporaceae</taxon>
        <taxon>Cytospora</taxon>
    </lineage>
</organism>
<sequence length="857" mass="96091">MTKELCPPSRSRLLTNPAAEYLETRGADALGVTPTETAPAPEFVPEMDQFVSYGLLAGKNYFKESEDRKRLFQVTLKKFCEHMEKRKDKDQSFKIKEPNEYTFRDVWEIAEKLGEEHRSSEHVRNGMRFIHKFFRKAGENGSALKRLLVFVPDDTYGSVICGGFTIILGALQRAHEVREDIYSALEEIPKKLQRIKDLVEVHRQSPDLLGCADDVLVAIFVTLEKIVCELTKNVAKKAIMVTVKGDRYGADIKVAVKTLERRVEDFMLQASICGDQRLGRVEDGVNDIKHLLSRIIKDEATLREANRALEEEKAREDSAHDRTLQELEQTIKQQKLQIAVYNTYYGFLNASPAVDSRTGDVSVKGCQAFLKAWKPTPTITPASARPNAVDLWLQELQRSDVTSTAHCEECLRNSWDLSFKGQDNMAWIMGSGELRSWLRASQSTTLIVESETRADEVMNPVTMSMALVVQTLTSNADFPVLSFFCGLHTNDAYDEQLSGPVGMLNCLNAQFLTYLMKQNQDIYLPRLGGRKFRQQSQRHVTAALELLEILVEQLSPDDDAIVIIIESACRLVGPCSKTDKAIKGILNIAKKAPVIFKVLITDMTSNRPLEGRAVMKLFLPDYIDGERQGLNLDMVQSETTASAAVFNAHRHRDSSEADSTTDDTASIHLQTASPVHEHAAIEVEFIHHEARLLCGISGFGLILKLLASPNGGQFIFLEEVDSGAIAADVEVLFEVTSFLEPDLGKISSSIVTEADLTAWLEQSVNILDSLLPLQRIQCREYEDEKRNVYGALFQTRRELVRRDIPHVGLHMFGVVAFVSAHDLDSLLGEVTGMDLELRVLVLCQNRESRIASTSTYF</sequence>
<proteinExistence type="predicted"/>
<reference evidence="3" key="1">
    <citation type="submission" date="2014-12" db="EMBL/GenBank/DDBJ databases">
        <title>Genome Sequence of Valsa Canker Pathogens Uncovers a Specific Adaption of Colonization on Woody Bark.</title>
        <authorList>
            <person name="Yin Z."/>
            <person name="Liu H."/>
            <person name="Gao X."/>
            <person name="Li Z."/>
            <person name="Song N."/>
            <person name="Ke X."/>
            <person name="Dai Q."/>
            <person name="Wu Y."/>
            <person name="Sun Y."/>
            <person name="Xu J.-R."/>
            <person name="Kang Z.K."/>
            <person name="Wang L."/>
            <person name="Huang L."/>
        </authorList>
    </citation>
    <scope>NUCLEOTIDE SEQUENCE [LARGE SCALE GENOMIC DNA]</scope>
    <source>
        <strain evidence="3">SXYL134</strain>
    </source>
</reference>
<protein>
    <recommendedName>
        <fullName evidence="4">Fungal STAND N-terminal Goodbye domain-containing protein</fullName>
    </recommendedName>
</protein>
<evidence type="ECO:0000313" key="3">
    <source>
        <dbReference type="Proteomes" id="UP000078576"/>
    </source>
</evidence>
<keyword evidence="1" id="KW-0175">Coiled coil</keyword>
<gene>
    <name evidence="2" type="ORF">VP1G_00074</name>
</gene>
<dbReference type="PANTHER" id="PTHR40619">
    <property type="entry name" value="FUNGAL STAND N-TERMINAL GOODBYE DOMAIN-CONTAINING PROTEIN"/>
    <property type="match status" value="1"/>
</dbReference>
<accession>A0A194UM75</accession>
<evidence type="ECO:0000256" key="1">
    <source>
        <dbReference type="SAM" id="Coils"/>
    </source>
</evidence>
<feature type="coiled-coil region" evidence="1">
    <location>
        <begin position="292"/>
        <end position="344"/>
    </location>
</feature>
<dbReference type="AlphaFoldDB" id="A0A194UM75"/>
<dbReference type="PANTHER" id="PTHR40619:SF3">
    <property type="entry name" value="FUNGAL STAND N-TERMINAL GOODBYE DOMAIN-CONTAINING PROTEIN"/>
    <property type="match status" value="1"/>
</dbReference>
<evidence type="ECO:0008006" key="4">
    <source>
        <dbReference type="Google" id="ProtNLM"/>
    </source>
</evidence>
<evidence type="ECO:0000313" key="2">
    <source>
        <dbReference type="EMBL" id="KUI52764.1"/>
    </source>
</evidence>
<dbReference type="EMBL" id="KN714666">
    <property type="protein sequence ID" value="KUI52764.1"/>
    <property type="molecule type" value="Genomic_DNA"/>
</dbReference>
<name>A0A194UM75_CYTMA</name>
<dbReference type="Proteomes" id="UP000078576">
    <property type="component" value="Unassembled WGS sequence"/>
</dbReference>